<gene>
    <name evidence="2" type="ORF">CFOL_v3_08788</name>
</gene>
<feature type="domain" description="DUF7746" evidence="1">
    <location>
        <begin position="4"/>
        <end position="98"/>
    </location>
</feature>
<dbReference type="InParanoid" id="A0A1Q3BBW4"/>
<name>A0A1Q3BBW4_CEPFO</name>
<reference evidence="3" key="1">
    <citation type="submission" date="2016-04" db="EMBL/GenBank/DDBJ databases">
        <title>Cephalotus genome sequencing.</title>
        <authorList>
            <person name="Fukushima K."/>
            <person name="Hasebe M."/>
            <person name="Fang X."/>
        </authorList>
    </citation>
    <scope>NUCLEOTIDE SEQUENCE [LARGE SCALE GENOMIC DNA]</scope>
    <source>
        <strain evidence="3">cv. St1</strain>
    </source>
</reference>
<protein>
    <recommendedName>
        <fullName evidence="1">DUF7746 domain-containing protein</fullName>
    </recommendedName>
</protein>
<dbReference type="InterPro" id="IPR056648">
    <property type="entry name" value="DUF7746"/>
</dbReference>
<dbReference type="Pfam" id="PF24925">
    <property type="entry name" value="DUF7746"/>
    <property type="match status" value="1"/>
</dbReference>
<sequence length="163" mass="19233">QASYQSGTIYELNIDGMNEYHIIDKLEEMTMVNNAYKIKNTSNKVVANLLIVGFTRQLKTWWDNVLTVQQQTEILYSIQTDEIGEPILDLNNEPIEDSVATLIYNITKYFIGDPTYSKDRAADQLSNLRYKKLQDFRWYKEWKEKFITGLPTLFAEKIKKKYR</sequence>
<accession>A0A1Q3BBW4</accession>
<feature type="non-terminal residue" evidence="2">
    <location>
        <position position="163"/>
    </location>
</feature>
<dbReference type="PANTHER" id="PTHR33054">
    <property type="entry name" value="CCHC-TYPE DOMAIN-CONTAINING PROTEIN"/>
    <property type="match status" value="1"/>
</dbReference>
<evidence type="ECO:0000259" key="1">
    <source>
        <dbReference type="Pfam" id="PF24925"/>
    </source>
</evidence>
<dbReference type="AlphaFoldDB" id="A0A1Q3BBW4"/>
<organism evidence="2 3">
    <name type="scientific">Cephalotus follicularis</name>
    <name type="common">Albany pitcher plant</name>
    <dbReference type="NCBI Taxonomy" id="3775"/>
    <lineage>
        <taxon>Eukaryota</taxon>
        <taxon>Viridiplantae</taxon>
        <taxon>Streptophyta</taxon>
        <taxon>Embryophyta</taxon>
        <taxon>Tracheophyta</taxon>
        <taxon>Spermatophyta</taxon>
        <taxon>Magnoliopsida</taxon>
        <taxon>eudicotyledons</taxon>
        <taxon>Gunneridae</taxon>
        <taxon>Pentapetalae</taxon>
        <taxon>rosids</taxon>
        <taxon>fabids</taxon>
        <taxon>Oxalidales</taxon>
        <taxon>Cephalotaceae</taxon>
        <taxon>Cephalotus</taxon>
    </lineage>
</organism>
<comment type="caution">
    <text evidence="2">The sequence shown here is derived from an EMBL/GenBank/DDBJ whole genome shotgun (WGS) entry which is preliminary data.</text>
</comment>
<keyword evidence="3" id="KW-1185">Reference proteome</keyword>
<evidence type="ECO:0000313" key="3">
    <source>
        <dbReference type="Proteomes" id="UP000187406"/>
    </source>
</evidence>
<dbReference type="Proteomes" id="UP000187406">
    <property type="component" value="Unassembled WGS sequence"/>
</dbReference>
<proteinExistence type="predicted"/>
<evidence type="ECO:0000313" key="2">
    <source>
        <dbReference type="EMBL" id="GAV65273.1"/>
    </source>
</evidence>
<dbReference type="OrthoDB" id="1735266at2759"/>
<feature type="non-terminal residue" evidence="2">
    <location>
        <position position="1"/>
    </location>
</feature>
<dbReference type="PANTHER" id="PTHR33054:SF9">
    <property type="entry name" value="CCHC-TYPE DOMAIN-CONTAINING PROTEIN"/>
    <property type="match status" value="1"/>
</dbReference>
<dbReference type="EMBL" id="BDDD01000398">
    <property type="protein sequence ID" value="GAV65273.1"/>
    <property type="molecule type" value="Genomic_DNA"/>
</dbReference>